<feature type="compositionally biased region" description="Polar residues" evidence="1">
    <location>
        <begin position="1"/>
        <end position="14"/>
    </location>
</feature>
<protein>
    <submittedName>
        <fullName evidence="2">Uncharacterized protein</fullName>
    </submittedName>
</protein>
<feature type="non-terminal residue" evidence="2">
    <location>
        <position position="71"/>
    </location>
</feature>
<evidence type="ECO:0000256" key="1">
    <source>
        <dbReference type="SAM" id="MobiDB-lite"/>
    </source>
</evidence>
<proteinExistence type="predicted"/>
<organism evidence="2">
    <name type="scientific">Arion vulgaris</name>
    <dbReference type="NCBI Taxonomy" id="1028688"/>
    <lineage>
        <taxon>Eukaryota</taxon>
        <taxon>Metazoa</taxon>
        <taxon>Spiralia</taxon>
        <taxon>Lophotrochozoa</taxon>
        <taxon>Mollusca</taxon>
        <taxon>Gastropoda</taxon>
        <taxon>Heterobranchia</taxon>
        <taxon>Euthyneura</taxon>
        <taxon>Panpulmonata</taxon>
        <taxon>Eupulmonata</taxon>
        <taxon>Stylommatophora</taxon>
        <taxon>Helicina</taxon>
        <taxon>Arionoidea</taxon>
        <taxon>Arionidae</taxon>
        <taxon>Arion</taxon>
    </lineage>
</organism>
<feature type="compositionally biased region" description="Basic and acidic residues" evidence="1">
    <location>
        <begin position="59"/>
        <end position="71"/>
    </location>
</feature>
<name>A0A0B6XUK5_9EUPU</name>
<dbReference type="AlphaFoldDB" id="A0A0B6XUK5"/>
<sequence length="71" mass="8345">SYHMQPQRNSSTRLLQEPKPQPSGQHTQSQNDPGMRSRQNSVSERLAADRSRNLPYKQFIERPEDKRNPEQ</sequence>
<feature type="compositionally biased region" description="Polar residues" evidence="1">
    <location>
        <begin position="22"/>
        <end position="43"/>
    </location>
</feature>
<reference evidence="2" key="1">
    <citation type="submission" date="2014-12" db="EMBL/GenBank/DDBJ databases">
        <title>Insight into the proteome of Arion vulgaris.</title>
        <authorList>
            <person name="Aradska J."/>
            <person name="Bulat T."/>
            <person name="Smidak R."/>
            <person name="Sarate P."/>
            <person name="Gangsoo J."/>
            <person name="Sialana F."/>
            <person name="Bilban M."/>
            <person name="Lubec G."/>
        </authorList>
    </citation>
    <scope>NUCLEOTIDE SEQUENCE</scope>
    <source>
        <tissue evidence="2">Skin</tissue>
    </source>
</reference>
<evidence type="ECO:0000313" key="2">
    <source>
        <dbReference type="EMBL" id="CEK47206.1"/>
    </source>
</evidence>
<dbReference type="EMBL" id="HACG01000341">
    <property type="protein sequence ID" value="CEK47206.1"/>
    <property type="molecule type" value="Transcribed_RNA"/>
</dbReference>
<gene>
    <name evidence="2" type="primary">ORF787</name>
</gene>
<feature type="region of interest" description="Disordered" evidence="1">
    <location>
        <begin position="1"/>
        <end position="71"/>
    </location>
</feature>
<feature type="non-terminal residue" evidence="2">
    <location>
        <position position="1"/>
    </location>
</feature>
<accession>A0A0B6XUK5</accession>